<proteinExistence type="predicted"/>
<evidence type="ECO:0000313" key="2">
    <source>
        <dbReference type="Proteomes" id="UP000681967"/>
    </source>
</evidence>
<evidence type="ECO:0000313" key="1">
    <source>
        <dbReference type="EMBL" id="CAF4150308.1"/>
    </source>
</evidence>
<comment type="caution">
    <text evidence="1">The sequence shown here is derived from an EMBL/GenBank/DDBJ whole genome shotgun (WGS) entry which is preliminary data.</text>
</comment>
<dbReference type="Proteomes" id="UP000681967">
    <property type="component" value="Unassembled WGS sequence"/>
</dbReference>
<feature type="non-terminal residue" evidence="1">
    <location>
        <position position="1"/>
    </location>
</feature>
<dbReference type="AlphaFoldDB" id="A0A8S2R845"/>
<sequence>AFDDLRDNALNSVQHADFGIPSCNLGINESIYVGKRLVDFLNIYMPHLHTLRLWRPDNFPWTSIIAYFYNNCQSIGNIEKYMEQSCGVGVRLLFICANNQHSIHTYTQSQLQLILDRAPHLHSLRFDNWRSNFSSRVPFDVTSVSVERLEFKKHKYKFNNEECAALSRLSLCIQYEVLSIDVEI</sequence>
<gene>
    <name evidence="1" type="ORF">BYL167_LOCUS21497</name>
</gene>
<reference evidence="1" key="1">
    <citation type="submission" date="2021-02" db="EMBL/GenBank/DDBJ databases">
        <authorList>
            <person name="Nowell W R."/>
        </authorList>
    </citation>
    <scope>NUCLEOTIDE SEQUENCE</scope>
</reference>
<dbReference type="EMBL" id="CAJOBH010009836">
    <property type="protein sequence ID" value="CAF4150308.1"/>
    <property type="molecule type" value="Genomic_DNA"/>
</dbReference>
<accession>A0A8S2R845</accession>
<organism evidence="1 2">
    <name type="scientific">Rotaria magnacalcarata</name>
    <dbReference type="NCBI Taxonomy" id="392030"/>
    <lineage>
        <taxon>Eukaryota</taxon>
        <taxon>Metazoa</taxon>
        <taxon>Spiralia</taxon>
        <taxon>Gnathifera</taxon>
        <taxon>Rotifera</taxon>
        <taxon>Eurotatoria</taxon>
        <taxon>Bdelloidea</taxon>
        <taxon>Philodinida</taxon>
        <taxon>Philodinidae</taxon>
        <taxon>Rotaria</taxon>
    </lineage>
</organism>
<name>A0A8S2R845_9BILA</name>
<protein>
    <submittedName>
        <fullName evidence="1">Uncharacterized protein</fullName>
    </submittedName>
</protein>